<feature type="chain" id="PRO_5043178174" description="Knottin scorpion toxin-like domain-containing protein" evidence="2">
    <location>
        <begin position="35"/>
        <end position="110"/>
    </location>
</feature>
<evidence type="ECO:0008006" key="5">
    <source>
        <dbReference type="Google" id="ProtNLM"/>
    </source>
</evidence>
<evidence type="ECO:0000313" key="4">
    <source>
        <dbReference type="Proteomes" id="UP000019116"/>
    </source>
</evidence>
<keyword evidence="2" id="KW-0732">Signal</keyword>
<organism evidence="3">
    <name type="scientific">Triticum aestivum</name>
    <name type="common">Wheat</name>
    <dbReference type="NCBI Taxonomy" id="4565"/>
    <lineage>
        <taxon>Eukaryota</taxon>
        <taxon>Viridiplantae</taxon>
        <taxon>Streptophyta</taxon>
        <taxon>Embryophyta</taxon>
        <taxon>Tracheophyta</taxon>
        <taxon>Spermatophyta</taxon>
        <taxon>Magnoliopsida</taxon>
        <taxon>Liliopsida</taxon>
        <taxon>Poales</taxon>
        <taxon>Poaceae</taxon>
        <taxon>BOP clade</taxon>
        <taxon>Pooideae</taxon>
        <taxon>Triticodae</taxon>
        <taxon>Triticeae</taxon>
        <taxon>Triticinae</taxon>
        <taxon>Triticum</taxon>
    </lineage>
</organism>
<dbReference type="Gramene" id="TraesSTA6A03G03227740.1">
    <property type="protein sequence ID" value="TraesSTA6A03G03227740.1"/>
    <property type="gene ID" value="TraesSTA6A03G03227740"/>
</dbReference>
<dbReference type="Gramene" id="TraesWEE_scaffold_055007_01G000100.1">
    <property type="protein sequence ID" value="TraesWEE_scaffold_055007_01G000100.1"/>
    <property type="gene ID" value="TraesWEE_scaffold_055007_01G000100"/>
</dbReference>
<dbReference type="AlphaFoldDB" id="A0A3B6NII8"/>
<evidence type="ECO:0000313" key="3">
    <source>
        <dbReference type="EnsemblPlants" id="TraesCS6A02G007800.1"/>
    </source>
</evidence>
<name>A0A3B6NII8_WHEAT</name>
<dbReference type="EnsemblPlants" id="TraesCS6A02G007800.1">
    <property type="protein sequence ID" value="TraesCS6A02G007800.1"/>
    <property type="gene ID" value="TraesCS6A02G007800"/>
</dbReference>
<evidence type="ECO:0000256" key="2">
    <source>
        <dbReference type="SAM" id="SignalP"/>
    </source>
</evidence>
<dbReference type="Gramene" id="TraesROB_scaffold_022833_01G000100.1">
    <property type="protein sequence ID" value="TraesROB_scaffold_022833_01G000100.1"/>
    <property type="gene ID" value="TraesROB_scaffold_022833_01G000100"/>
</dbReference>
<reference evidence="3" key="1">
    <citation type="submission" date="2018-08" db="EMBL/GenBank/DDBJ databases">
        <authorList>
            <person name="Rossello M."/>
        </authorList>
    </citation>
    <scope>NUCLEOTIDE SEQUENCE [LARGE SCALE GENOMIC DNA]</scope>
    <source>
        <strain evidence="3">cv. Chinese Spring</strain>
    </source>
</reference>
<sequence>MAILNSNTRTIVYTVAVALLVVMMMSSSLQSCHGTDEEEGWECRKLVNCTAPGCLAYCRLIKHGGGYPHSIMSKCRHNRTECCCRDYNQPPPPPASPPRDLVLVHNNAGA</sequence>
<accession>A0A3B6NII8</accession>
<dbReference type="Proteomes" id="UP000019116">
    <property type="component" value="Chromosome 6A"/>
</dbReference>
<dbReference type="Gramene" id="TraesARI6A03G03191490.1">
    <property type="protein sequence ID" value="TraesARI6A03G03191490.1"/>
    <property type="gene ID" value="TraesARI6A03G03191490"/>
</dbReference>
<dbReference type="Gramene" id="TraesCS6A03G0015500.1">
    <property type="protein sequence ID" value="TraesCS6A03G0015500.1.CDS"/>
    <property type="gene ID" value="TraesCS6A03G0015500"/>
</dbReference>
<dbReference type="Gramene" id="TraesMAC6A03G03240440.1">
    <property type="protein sequence ID" value="TraesMAC6A03G03240440.1"/>
    <property type="gene ID" value="TraesMAC6A03G03240440"/>
</dbReference>
<feature type="signal peptide" evidence="2">
    <location>
        <begin position="1"/>
        <end position="34"/>
    </location>
</feature>
<dbReference type="Gramene" id="TraesCS6A02G007800.1">
    <property type="protein sequence ID" value="TraesCS6A02G007800.1"/>
    <property type="gene ID" value="TraesCS6A02G007800"/>
</dbReference>
<dbReference type="Gramene" id="TraesLDM6A03G03241690.1">
    <property type="protein sequence ID" value="TraesLDM6A03G03241690.1"/>
    <property type="gene ID" value="TraesLDM6A03G03241690"/>
</dbReference>
<evidence type="ECO:0000256" key="1">
    <source>
        <dbReference type="SAM" id="MobiDB-lite"/>
    </source>
</evidence>
<dbReference type="Gramene" id="TraesLAC6A03G03192540.1">
    <property type="protein sequence ID" value="TraesLAC6A03G03192540.1"/>
    <property type="gene ID" value="TraesLAC6A03G03192540"/>
</dbReference>
<proteinExistence type="predicted"/>
<dbReference type="Gramene" id="TraesNOR6A03G03266770.1">
    <property type="protein sequence ID" value="TraesNOR6A03G03266770.1"/>
    <property type="gene ID" value="TraesNOR6A03G03266770"/>
</dbReference>
<keyword evidence="4" id="KW-1185">Reference proteome</keyword>
<dbReference type="Gramene" id="TraesJAG6A03G03233890.1">
    <property type="protein sequence ID" value="TraesJAG6A03G03233890.1"/>
    <property type="gene ID" value="TraesJAG6A03G03233890"/>
</dbReference>
<reference evidence="3" key="2">
    <citation type="submission" date="2018-10" db="UniProtKB">
        <authorList>
            <consortium name="EnsemblPlants"/>
        </authorList>
    </citation>
    <scope>IDENTIFICATION</scope>
</reference>
<protein>
    <recommendedName>
        <fullName evidence="5">Knottin scorpion toxin-like domain-containing protein</fullName>
    </recommendedName>
</protein>
<feature type="region of interest" description="Disordered" evidence="1">
    <location>
        <begin position="90"/>
        <end position="110"/>
    </location>
</feature>